<organism evidence="3 4">
    <name type="scientific">Pseudonocardia hydrocarbonoxydans</name>
    <dbReference type="NCBI Taxonomy" id="76726"/>
    <lineage>
        <taxon>Bacteria</taxon>
        <taxon>Bacillati</taxon>
        <taxon>Actinomycetota</taxon>
        <taxon>Actinomycetes</taxon>
        <taxon>Pseudonocardiales</taxon>
        <taxon>Pseudonocardiaceae</taxon>
        <taxon>Pseudonocardia</taxon>
    </lineage>
</organism>
<keyword evidence="4" id="KW-1185">Reference proteome</keyword>
<dbReference type="EMBL" id="BJNG01000052">
    <property type="protein sequence ID" value="GEC22673.1"/>
    <property type="molecule type" value="Genomic_DNA"/>
</dbReference>
<dbReference type="Proteomes" id="UP000320338">
    <property type="component" value="Unassembled WGS sequence"/>
</dbReference>
<feature type="region of interest" description="Disordered" evidence="1">
    <location>
        <begin position="73"/>
        <end position="96"/>
    </location>
</feature>
<evidence type="ECO:0000313" key="3">
    <source>
        <dbReference type="EMBL" id="GEC22673.1"/>
    </source>
</evidence>
<gene>
    <name evidence="3" type="ORF">PHY01_49560</name>
</gene>
<reference evidence="3 4" key="1">
    <citation type="submission" date="2019-06" db="EMBL/GenBank/DDBJ databases">
        <title>Whole genome shotgun sequence of Pseudonocardia hydrocarbonoxydans NBRC 14498.</title>
        <authorList>
            <person name="Hosoyama A."/>
            <person name="Uohara A."/>
            <person name="Ohji S."/>
            <person name="Ichikawa N."/>
        </authorList>
    </citation>
    <scope>NUCLEOTIDE SEQUENCE [LARGE SCALE GENOMIC DNA]</scope>
    <source>
        <strain evidence="3 4">NBRC 14498</strain>
    </source>
</reference>
<accession>A0A4Y3WV22</accession>
<keyword evidence="2" id="KW-0812">Transmembrane</keyword>
<protein>
    <submittedName>
        <fullName evidence="3">Uncharacterized protein</fullName>
    </submittedName>
</protein>
<feature type="transmembrane region" description="Helical" evidence="2">
    <location>
        <begin position="39"/>
        <end position="58"/>
    </location>
</feature>
<dbReference type="AlphaFoldDB" id="A0A4Y3WV22"/>
<evidence type="ECO:0000256" key="1">
    <source>
        <dbReference type="SAM" id="MobiDB-lite"/>
    </source>
</evidence>
<evidence type="ECO:0000256" key="2">
    <source>
        <dbReference type="SAM" id="Phobius"/>
    </source>
</evidence>
<proteinExistence type="predicted"/>
<name>A0A4Y3WV22_9PSEU</name>
<feature type="compositionally biased region" description="Polar residues" evidence="1">
    <location>
        <begin position="73"/>
        <end position="88"/>
    </location>
</feature>
<keyword evidence="2" id="KW-0472">Membrane</keyword>
<keyword evidence="2" id="KW-1133">Transmembrane helix</keyword>
<sequence>MAVPRARRCGVMTDVGLLIFFAVLGAVICAKARVPAGAVVFSLIALVLFVGTPMGAGLPGAVSTFMSTVGEASQPFTNGNPGPATASTDGGPGAVG</sequence>
<evidence type="ECO:0000313" key="4">
    <source>
        <dbReference type="Proteomes" id="UP000320338"/>
    </source>
</evidence>
<comment type="caution">
    <text evidence="3">The sequence shown here is derived from an EMBL/GenBank/DDBJ whole genome shotgun (WGS) entry which is preliminary data.</text>
</comment>